<accession>A0A5B8UHJ2</accession>
<organism evidence="3 4">
    <name type="scientific">Flavisolibacter ginsenosidimutans</name>
    <dbReference type="NCBI Taxonomy" id="661481"/>
    <lineage>
        <taxon>Bacteria</taxon>
        <taxon>Pseudomonadati</taxon>
        <taxon>Bacteroidota</taxon>
        <taxon>Chitinophagia</taxon>
        <taxon>Chitinophagales</taxon>
        <taxon>Chitinophagaceae</taxon>
        <taxon>Flavisolibacter</taxon>
    </lineage>
</organism>
<feature type="domain" description="Gfo/Idh/MocA-like oxidoreductase N-terminal" evidence="1">
    <location>
        <begin position="3"/>
        <end position="110"/>
    </location>
</feature>
<dbReference type="Gene3D" id="3.30.360.10">
    <property type="entry name" value="Dihydrodipicolinate Reductase, domain 2"/>
    <property type="match status" value="1"/>
</dbReference>
<protein>
    <submittedName>
        <fullName evidence="3">Gfo/Idh/MocA family oxidoreductase</fullName>
    </submittedName>
</protein>
<name>A0A5B8UHJ2_9BACT</name>
<dbReference type="SUPFAM" id="SSF55347">
    <property type="entry name" value="Glyceraldehyde-3-phosphate dehydrogenase-like, C-terminal domain"/>
    <property type="match status" value="1"/>
</dbReference>
<dbReference type="Gene3D" id="3.40.50.720">
    <property type="entry name" value="NAD(P)-binding Rossmann-like Domain"/>
    <property type="match status" value="1"/>
</dbReference>
<evidence type="ECO:0000259" key="2">
    <source>
        <dbReference type="Pfam" id="PF22725"/>
    </source>
</evidence>
<gene>
    <name evidence="3" type="ORF">FSB75_06700</name>
</gene>
<dbReference type="EMBL" id="CP042433">
    <property type="protein sequence ID" value="QEC55599.1"/>
    <property type="molecule type" value="Genomic_DNA"/>
</dbReference>
<keyword evidence="4" id="KW-1185">Reference proteome</keyword>
<evidence type="ECO:0000313" key="3">
    <source>
        <dbReference type="EMBL" id="QEC55599.1"/>
    </source>
</evidence>
<dbReference type="KEGG" id="fgg:FSB75_06700"/>
<feature type="domain" description="GFO/IDH/MocA-like oxidoreductase" evidence="2">
    <location>
        <begin position="165"/>
        <end position="241"/>
    </location>
</feature>
<dbReference type="PANTHER" id="PTHR43249">
    <property type="entry name" value="UDP-N-ACETYL-2-AMINO-2-DEOXY-D-GLUCURONATE OXIDASE"/>
    <property type="match status" value="1"/>
</dbReference>
<dbReference type="SUPFAM" id="SSF51735">
    <property type="entry name" value="NAD(P)-binding Rossmann-fold domains"/>
    <property type="match status" value="1"/>
</dbReference>
<reference evidence="3 4" key="1">
    <citation type="journal article" date="2015" name="Int. J. Syst. Evol. Microbiol.">
        <title>Flavisolibacter ginsenosidimutans sp. nov., with ginsenoside-converting activity isolated from soil used for cultivating ginseng.</title>
        <authorList>
            <person name="Zhao Y."/>
            <person name="Liu Q."/>
            <person name="Kang M.S."/>
            <person name="Jin F."/>
            <person name="Yu H."/>
            <person name="Im W.T."/>
        </authorList>
    </citation>
    <scope>NUCLEOTIDE SEQUENCE [LARGE SCALE GENOMIC DNA]</scope>
    <source>
        <strain evidence="3 4">Gsoil 636</strain>
    </source>
</reference>
<evidence type="ECO:0000313" key="4">
    <source>
        <dbReference type="Proteomes" id="UP000321204"/>
    </source>
</evidence>
<dbReference type="InterPro" id="IPR055170">
    <property type="entry name" value="GFO_IDH_MocA-like_dom"/>
</dbReference>
<dbReference type="PANTHER" id="PTHR43249:SF1">
    <property type="entry name" value="D-GLUCOSIDE 3-DEHYDROGENASE"/>
    <property type="match status" value="1"/>
</dbReference>
<dbReference type="InterPro" id="IPR036291">
    <property type="entry name" value="NAD(P)-bd_dom_sf"/>
</dbReference>
<sequence length="317" mass="35319">MKKFAIVGGTELAKVHAKNIQRKGKLVAVCSTDEWGTEALGIEYSAKAYYSFDEMLATEKEIDIVVVCSAVGFHAEHIIKSLQAGKDVLCESPLCLTKAAAWQIIETEKYCRRRVYLIQTPSFFSPFKRFGNDGWKKNIEKARSFQVDCTMSLPIGFLSGINGQKFPGGGLLYKPFGLVIDLLLSLFGEIKTTEGFLTFPDDKTSDSVEDAGVAVIKMHSGVVGTFHWSTLTTNRRSLTIIIGNNILEIDIEEPELLRMQAHRQYNIATIEGLMARLYKEVYDDLSKALRGKDINFPTAIDGAKTVEAIENIYKALR</sequence>
<dbReference type="Proteomes" id="UP000321204">
    <property type="component" value="Chromosome"/>
</dbReference>
<dbReference type="Pfam" id="PF22725">
    <property type="entry name" value="GFO_IDH_MocA_C3"/>
    <property type="match status" value="1"/>
</dbReference>
<dbReference type="GO" id="GO:0000166">
    <property type="term" value="F:nucleotide binding"/>
    <property type="evidence" value="ECO:0007669"/>
    <property type="project" value="InterPro"/>
</dbReference>
<evidence type="ECO:0000259" key="1">
    <source>
        <dbReference type="Pfam" id="PF01408"/>
    </source>
</evidence>
<dbReference type="Pfam" id="PF01408">
    <property type="entry name" value="GFO_IDH_MocA"/>
    <property type="match status" value="1"/>
</dbReference>
<dbReference type="AlphaFoldDB" id="A0A5B8UHJ2"/>
<dbReference type="InterPro" id="IPR000683">
    <property type="entry name" value="Gfo/Idh/MocA-like_OxRdtase_N"/>
</dbReference>
<proteinExistence type="predicted"/>
<dbReference type="OrthoDB" id="9815825at2"/>
<dbReference type="RefSeq" id="WP_146784610.1">
    <property type="nucleotide sequence ID" value="NZ_BAABIO010000002.1"/>
</dbReference>
<dbReference type="InterPro" id="IPR052515">
    <property type="entry name" value="Gfo/Idh/MocA_Oxidoreductase"/>
</dbReference>